<evidence type="ECO:0000313" key="4">
    <source>
        <dbReference type="EMBL" id="GHE47153.1"/>
    </source>
</evidence>
<gene>
    <name evidence="4" type="ORF">GCM10018785_16010</name>
</gene>
<dbReference type="Gene3D" id="3.30.450.40">
    <property type="match status" value="1"/>
</dbReference>
<keyword evidence="2" id="KW-0804">Transcription</keyword>
<dbReference type="Pfam" id="PF03861">
    <property type="entry name" value="ANTAR"/>
    <property type="match status" value="1"/>
</dbReference>
<feature type="domain" description="ANTAR" evidence="3">
    <location>
        <begin position="175"/>
        <end position="236"/>
    </location>
</feature>
<dbReference type="InterPro" id="IPR011006">
    <property type="entry name" value="CheY-like_superfamily"/>
</dbReference>
<dbReference type="SUPFAM" id="SSF55781">
    <property type="entry name" value="GAF domain-like"/>
    <property type="match status" value="1"/>
</dbReference>
<keyword evidence="1" id="KW-0805">Transcription regulation</keyword>
<dbReference type="RefSeq" id="WP_190135124.1">
    <property type="nucleotide sequence ID" value="NZ_BNBT01000015.1"/>
</dbReference>
<evidence type="ECO:0000256" key="1">
    <source>
        <dbReference type="ARBA" id="ARBA00023015"/>
    </source>
</evidence>
<dbReference type="SMART" id="SM01012">
    <property type="entry name" value="ANTAR"/>
    <property type="match status" value="1"/>
</dbReference>
<name>A0A918ZEF7_9ACTN</name>
<dbReference type="InterPro" id="IPR029016">
    <property type="entry name" value="GAF-like_dom_sf"/>
</dbReference>
<dbReference type="AlphaFoldDB" id="A0A918ZEF7"/>
<protein>
    <submittedName>
        <fullName evidence="4">Transcriptional regulator</fullName>
    </submittedName>
</protein>
<accession>A0A918ZEF7</accession>
<reference evidence="4" key="1">
    <citation type="journal article" date="2014" name="Int. J. Syst. Evol. Microbiol.">
        <title>Complete genome sequence of Corynebacterium casei LMG S-19264T (=DSM 44701T), isolated from a smear-ripened cheese.</title>
        <authorList>
            <consortium name="US DOE Joint Genome Institute (JGI-PGF)"/>
            <person name="Walter F."/>
            <person name="Albersmeier A."/>
            <person name="Kalinowski J."/>
            <person name="Ruckert C."/>
        </authorList>
    </citation>
    <scope>NUCLEOTIDE SEQUENCE</scope>
    <source>
        <strain evidence="4">JCM 4784</strain>
    </source>
</reference>
<dbReference type="Proteomes" id="UP000608024">
    <property type="component" value="Unassembled WGS sequence"/>
</dbReference>
<dbReference type="InterPro" id="IPR012074">
    <property type="entry name" value="GAF_ANTAR"/>
</dbReference>
<keyword evidence="5" id="KW-1185">Reference proteome</keyword>
<sequence>MSTTDREMRIAAAVLDLAHRPAGFEPLDLLHDLTTHARALLPVLCAGVIVLDPLDGNKQAAHVTAPDDLCRRIVEFQVDAGEGPCLDSARSQRQLPLTLLTQSGPFPSGWSRFACYARERGITAVATATLRLPGLLLGALSLFMAGPPYCTASDLRLAQTLADAAVAALSGRQALAHQQETIDQLQHALDSRVVIEQAKGILSVRLGVSVDEAFARLRGHARSRRQKIALLASQIAQGGGPPELNPTP</sequence>
<comment type="caution">
    <text evidence="4">The sequence shown here is derived from an EMBL/GenBank/DDBJ whole genome shotgun (WGS) entry which is preliminary data.</text>
</comment>
<organism evidence="4 5">
    <name type="scientific">Streptomyces longispororuber</name>
    <dbReference type="NCBI Taxonomy" id="68230"/>
    <lineage>
        <taxon>Bacteria</taxon>
        <taxon>Bacillati</taxon>
        <taxon>Actinomycetota</taxon>
        <taxon>Actinomycetes</taxon>
        <taxon>Kitasatosporales</taxon>
        <taxon>Streptomycetaceae</taxon>
        <taxon>Streptomyces</taxon>
    </lineage>
</organism>
<evidence type="ECO:0000256" key="2">
    <source>
        <dbReference type="ARBA" id="ARBA00023163"/>
    </source>
</evidence>
<evidence type="ECO:0000313" key="5">
    <source>
        <dbReference type="Proteomes" id="UP000608024"/>
    </source>
</evidence>
<dbReference type="SUPFAM" id="SSF52172">
    <property type="entry name" value="CheY-like"/>
    <property type="match status" value="1"/>
</dbReference>
<evidence type="ECO:0000259" key="3">
    <source>
        <dbReference type="PROSITE" id="PS50921"/>
    </source>
</evidence>
<dbReference type="PIRSF" id="PIRSF036625">
    <property type="entry name" value="GAF_ANTAR"/>
    <property type="match status" value="1"/>
</dbReference>
<proteinExistence type="predicted"/>
<dbReference type="EMBL" id="BNBT01000015">
    <property type="protein sequence ID" value="GHE47153.1"/>
    <property type="molecule type" value="Genomic_DNA"/>
</dbReference>
<dbReference type="InterPro" id="IPR036388">
    <property type="entry name" value="WH-like_DNA-bd_sf"/>
</dbReference>
<dbReference type="GO" id="GO:0003723">
    <property type="term" value="F:RNA binding"/>
    <property type="evidence" value="ECO:0007669"/>
    <property type="project" value="InterPro"/>
</dbReference>
<dbReference type="InterPro" id="IPR005561">
    <property type="entry name" value="ANTAR"/>
</dbReference>
<dbReference type="PROSITE" id="PS50921">
    <property type="entry name" value="ANTAR"/>
    <property type="match status" value="1"/>
</dbReference>
<dbReference type="Gene3D" id="1.10.10.10">
    <property type="entry name" value="Winged helix-like DNA-binding domain superfamily/Winged helix DNA-binding domain"/>
    <property type="match status" value="1"/>
</dbReference>
<reference evidence="4" key="2">
    <citation type="submission" date="2020-09" db="EMBL/GenBank/DDBJ databases">
        <authorList>
            <person name="Sun Q."/>
            <person name="Ohkuma M."/>
        </authorList>
    </citation>
    <scope>NUCLEOTIDE SEQUENCE</scope>
    <source>
        <strain evidence="4">JCM 4784</strain>
    </source>
</reference>